<dbReference type="Pfam" id="PF13360">
    <property type="entry name" value="PQQ_2"/>
    <property type="match status" value="2"/>
</dbReference>
<evidence type="ECO:0000256" key="2">
    <source>
        <dbReference type="SAM" id="SignalP"/>
    </source>
</evidence>
<evidence type="ECO:0000313" key="5">
    <source>
        <dbReference type="Proteomes" id="UP000006860"/>
    </source>
</evidence>
<dbReference type="eggNOG" id="COG1520">
    <property type="taxonomic scope" value="Bacteria"/>
</dbReference>
<dbReference type="Proteomes" id="UP000006860">
    <property type="component" value="Chromosome"/>
</dbReference>
<dbReference type="Gene3D" id="2.130.10.10">
    <property type="entry name" value="YVTN repeat-like/Quinoprotein amine dehydrogenase"/>
    <property type="match status" value="2"/>
</dbReference>
<evidence type="ECO:0000313" key="4">
    <source>
        <dbReference type="EMBL" id="ADY59620.1"/>
    </source>
</evidence>
<dbReference type="SMART" id="SM00564">
    <property type="entry name" value="PQQ"/>
    <property type="match status" value="6"/>
</dbReference>
<keyword evidence="5" id="KW-1185">Reference proteome</keyword>
<dbReference type="OrthoDB" id="273000at2"/>
<feature type="region of interest" description="Disordered" evidence="1">
    <location>
        <begin position="406"/>
        <end position="460"/>
    </location>
</feature>
<dbReference type="InterPro" id="IPR002372">
    <property type="entry name" value="PQQ_rpt_dom"/>
</dbReference>
<feature type="compositionally biased region" description="Basic and acidic residues" evidence="1">
    <location>
        <begin position="437"/>
        <end position="450"/>
    </location>
</feature>
<dbReference type="PANTHER" id="PTHR34512">
    <property type="entry name" value="CELL SURFACE PROTEIN"/>
    <property type="match status" value="1"/>
</dbReference>
<evidence type="ECO:0000259" key="3">
    <source>
        <dbReference type="Pfam" id="PF13360"/>
    </source>
</evidence>
<feature type="chain" id="PRO_5003256997" evidence="2">
    <location>
        <begin position="19"/>
        <end position="460"/>
    </location>
</feature>
<dbReference type="STRING" id="756272.Plabr_2016"/>
<dbReference type="RefSeq" id="WP_013628345.1">
    <property type="nucleotide sequence ID" value="NC_015174.1"/>
</dbReference>
<feature type="signal peptide" evidence="2">
    <location>
        <begin position="1"/>
        <end position="18"/>
    </location>
</feature>
<dbReference type="HOGENOM" id="CLU_598392_0_0_0"/>
<name>F0SIJ2_RUBBR</name>
<keyword evidence="2" id="KW-0732">Signal</keyword>
<proteinExistence type="predicted"/>
<protein>
    <submittedName>
        <fullName evidence="4">Pyrrolo-quinoline quinone repeat-containing protein</fullName>
    </submittedName>
</protein>
<organism evidence="4 5">
    <name type="scientific">Rubinisphaera brasiliensis (strain ATCC 49424 / DSM 5305 / JCM 21570 / IAM 15109 / NBRC 103401 / IFAM 1448)</name>
    <name type="common">Planctomyces brasiliensis</name>
    <dbReference type="NCBI Taxonomy" id="756272"/>
    <lineage>
        <taxon>Bacteria</taxon>
        <taxon>Pseudomonadati</taxon>
        <taxon>Planctomycetota</taxon>
        <taxon>Planctomycetia</taxon>
        <taxon>Planctomycetales</taxon>
        <taxon>Planctomycetaceae</taxon>
        <taxon>Rubinisphaera</taxon>
    </lineage>
</organism>
<evidence type="ECO:0000256" key="1">
    <source>
        <dbReference type="SAM" id="MobiDB-lite"/>
    </source>
</evidence>
<reference evidence="5" key="1">
    <citation type="submission" date="2011-02" db="EMBL/GenBank/DDBJ databases">
        <title>The complete genome of Planctomyces brasiliensis DSM 5305.</title>
        <authorList>
            <person name="Lucas S."/>
            <person name="Copeland A."/>
            <person name="Lapidus A."/>
            <person name="Bruce D."/>
            <person name="Goodwin L."/>
            <person name="Pitluck S."/>
            <person name="Kyrpides N."/>
            <person name="Mavromatis K."/>
            <person name="Pagani I."/>
            <person name="Ivanova N."/>
            <person name="Ovchinnikova G."/>
            <person name="Lu M."/>
            <person name="Detter J.C."/>
            <person name="Han C."/>
            <person name="Land M."/>
            <person name="Hauser L."/>
            <person name="Markowitz V."/>
            <person name="Cheng J.-F."/>
            <person name="Hugenholtz P."/>
            <person name="Woyke T."/>
            <person name="Wu D."/>
            <person name="Tindall B."/>
            <person name="Pomrenke H.G."/>
            <person name="Brambilla E."/>
            <person name="Klenk H.-P."/>
            <person name="Eisen J.A."/>
        </authorList>
    </citation>
    <scope>NUCLEOTIDE SEQUENCE [LARGE SCALE GENOMIC DNA]</scope>
    <source>
        <strain evidence="5">ATCC 49424 / DSM 5305 / JCM 21570 / NBRC 103401 / IFAM 1448</strain>
    </source>
</reference>
<dbReference type="KEGG" id="pbs:Plabr_2016"/>
<gene>
    <name evidence="4" type="ordered locus">Plabr_2016</name>
</gene>
<dbReference type="PANTHER" id="PTHR34512:SF30">
    <property type="entry name" value="OUTER MEMBRANE PROTEIN ASSEMBLY FACTOR BAMB"/>
    <property type="match status" value="1"/>
</dbReference>
<dbReference type="EMBL" id="CP002546">
    <property type="protein sequence ID" value="ADY59620.1"/>
    <property type="molecule type" value="Genomic_DNA"/>
</dbReference>
<feature type="domain" description="Pyrrolo-quinoline quinone repeat" evidence="3">
    <location>
        <begin position="184"/>
        <end position="319"/>
    </location>
</feature>
<dbReference type="InterPro" id="IPR015943">
    <property type="entry name" value="WD40/YVTN_repeat-like_dom_sf"/>
</dbReference>
<dbReference type="AlphaFoldDB" id="F0SIJ2"/>
<dbReference type="InterPro" id="IPR011047">
    <property type="entry name" value="Quinoprotein_ADH-like_sf"/>
</dbReference>
<sequence length="460" mass="51296">MRRMVTLLLLLTLLSANGATVKAQSLLKENPLPSSRLLNRYGLELGWWAQATVRGRRDKIAHVAVDERSVAVLTSSGLLSLFDAETGQKMWTSSLGRGDQAALKPVMNDKLVMAVVGLNLYAMDRATGRIAWELDLPRMPSTGPSADDNQVYVGTLDGSVYAFDLRKIRELYLERLLPDYSLSTRVWRYKAGEKITSPPVPSGRAVLFASLDASLYAVTATSRKLLYQFETDAPVSAPLVQHKGNVYLASQDFNFYCLNAANGQVRWSFLSGLQIRKSPHVIETRIDDELMDIVYILPELGGINAVIARNGRELWTEPQLRAQDFLAATDNNVFVTDQIGNVLLLSPRTGAVNGVLPLVSFNRPIQNDRTDRVFLSREDGLMVMIREEGKTFPTYHQFPERRPILPQLYDGQPVNPAEGAEGEDGQMDQQDQPGQDKSSDTPGDKNDVDNFLKQFDFFNK</sequence>
<feature type="domain" description="Pyrrolo-quinoline quinone repeat" evidence="3">
    <location>
        <begin position="77"/>
        <end position="166"/>
    </location>
</feature>
<dbReference type="SUPFAM" id="SSF50998">
    <property type="entry name" value="Quinoprotein alcohol dehydrogenase-like"/>
    <property type="match status" value="1"/>
</dbReference>
<feature type="compositionally biased region" description="Low complexity" evidence="1">
    <location>
        <begin position="427"/>
        <end position="436"/>
    </location>
</feature>
<accession>F0SIJ2</accession>
<dbReference type="InterPro" id="IPR018391">
    <property type="entry name" value="PQQ_b-propeller_rpt"/>
</dbReference>